<feature type="region of interest" description="Disordered" evidence="11">
    <location>
        <begin position="575"/>
        <end position="594"/>
    </location>
</feature>
<comment type="similarity">
    <text evidence="10">Belongs to the WD repeat SEC12 family.</text>
</comment>
<organism evidence="13 14">
    <name type="scientific">Geosmithia morbida</name>
    <dbReference type="NCBI Taxonomy" id="1094350"/>
    <lineage>
        <taxon>Eukaryota</taxon>
        <taxon>Fungi</taxon>
        <taxon>Dikarya</taxon>
        <taxon>Ascomycota</taxon>
        <taxon>Pezizomycotina</taxon>
        <taxon>Sordariomycetes</taxon>
        <taxon>Hypocreomycetidae</taxon>
        <taxon>Hypocreales</taxon>
        <taxon>Bionectriaceae</taxon>
        <taxon>Geosmithia</taxon>
    </lineage>
</organism>
<keyword evidence="5 10" id="KW-0256">Endoplasmic reticulum</keyword>
<evidence type="ECO:0000256" key="10">
    <source>
        <dbReference type="RuleBase" id="RU369019"/>
    </source>
</evidence>
<evidence type="ECO:0000256" key="5">
    <source>
        <dbReference type="ARBA" id="ARBA00022824"/>
    </source>
</evidence>
<dbReference type="GO" id="GO:0005789">
    <property type="term" value="C:endoplasmic reticulum membrane"/>
    <property type="evidence" value="ECO:0007669"/>
    <property type="project" value="UniProtKB-SubCell"/>
</dbReference>
<comment type="subcellular location">
    <subcellularLocation>
        <location evidence="10">Endoplasmic reticulum membrane</location>
        <topology evidence="10">Single-pass type II membrane protein</topology>
    </subcellularLocation>
    <subcellularLocation>
        <location evidence="10">Golgi apparatus membrane</location>
        <topology evidence="10">Single-pass type II membrane protein</topology>
    </subcellularLocation>
</comment>
<keyword evidence="9" id="KW-0472">Membrane</keyword>
<gene>
    <name evidence="13" type="ORF">GMORB2_5478</name>
    <name evidence="12" type="ORF">GMORB2_5479</name>
</gene>
<dbReference type="InterPro" id="IPR045260">
    <property type="entry name" value="Sec12-like"/>
</dbReference>
<comment type="function">
    <text evidence="10">Guanine nucleotide-exchange factor (GEF) required for the formation or budding of transport vesicles from the ER.</text>
</comment>
<dbReference type="GO" id="GO:0000139">
    <property type="term" value="C:Golgi membrane"/>
    <property type="evidence" value="ECO:0007669"/>
    <property type="project" value="UniProtKB-SubCell"/>
</dbReference>
<keyword evidence="14" id="KW-1185">Reference proteome</keyword>
<dbReference type="RefSeq" id="XP_035317894.1">
    <property type="nucleotide sequence ID" value="XM_035467452.1"/>
</dbReference>
<comment type="caution">
    <text evidence="13">The sequence shown here is derived from an EMBL/GenBank/DDBJ whole genome shotgun (WGS) entry which is preliminary data.</text>
</comment>
<keyword evidence="2 10" id="KW-0853">WD repeat</keyword>
<accession>A0A9P4YP55</accession>
<dbReference type="Proteomes" id="UP000749293">
    <property type="component" value="Unassembled WGS sequence"/>
</dbReference>
<evidence type="ECO:0000256" key="6">
    <source>
        <dbReference type="ARBA" id="ARBA00022892"/>
    </source>
</evidence>
<dbReference type="EMBL" id="JAANYQ010000037">
    <property type="protein sequence ID" value="KAF4119241.1"/>
    <property type="molecule type" value="Genomic_DNA"/>
</dbReference>
<keyword evidence="4 10" id="KW-0677">Repeat</keyword>
<dbReference type="PANTHER" id="PTHR23284:SF0">
    <property type="entry name" value="PROLACTIN REGULATORY ELEMENT-BINDING PROTEIN"/>
    <property type="match status" value="1"/>
</dbReference>
<dbReference type="Gene3D" id="2.130.10.10">
    <property type="entry name" value="YVTN repeat-like/Quinoprotein amine dehydrogenase"/>
    <property type="match status" value="1"/>
</dbReference>
<evidence type="ECO:0000313" key="13">
    <source>
        <dbReference type="EMBL" id="KAF4119242.1"/>
    </source>
</evidence>
<sequence length="594" mass="63809">MAPTPLPEATIELDYPLYALDFDPQDATRIVVGGGGGAGRSGVGNKITILETSSSTSTPTRTELRKAGELQLSRDEDSVMSVAFGPHEGRTTSVYAGVNSGPESVARGVNEHLRILRVEPQSKSVAALGGNSEATSPVRISEVSRTAMFAHPDEDTYQRVLRVAGRMGAASTAMGKKPQLVVFETASSSSSSSSSSEPTVRKLVELPREVEDLDIIQTGPDRFQVAFCYKYELHVIDVGEDGADTATADPEPELVYTMPSDVPERPAFRSLRYLSPQFVLAASNLPRRRGVVLQALRLPSPRNKGTRLAATAKVSRAISVTAMAVTNLSPPADPLHPLGDTQFAIAVAGNDSSLSLYTLEHKMADDLTLLADLHPTRTIKETHHGGNITALAFSTFSTPKTHLRPQYIKLASTSLQRSVASKGPSSIRLILVMAAVALILAALGQATLEMLGKSEPVVHVHRVLPSWYKVPGAKVANGSIAEDDFAAKLLGDGVTGGEGRAVVVALKTRKKDEQDGERDGGDDIRVDVHQPEVHGLTRSWGDLDEEQRERWRVALSEAGLWRRDMGEGVLGSIMFGVEESEDDSEGRTDVKDEL</sequence>
<keyword evidence="6" id="KW-0931">ER-Golgi transport</keyword>
<proteinExistence type="inferred from homology"/>
<evidence type="ECO:0000256" key="7">
    <source>
        <dbReference type="ARBA" id="ARBA00022927"/>
    </source>
</evidence>
<keyword evidence="7 10" id="KW-0653">Protein transport</keyword>
<keyword evidence="1 10" id="KW-0813">Transport</keyword>
<dbReference type="InterPro" id="IPR015943">
    <property type="entry name" value="WD40/YVTN_repeat-like_dom_sf"/>
</dbReference>
<protein>
    <recommendedName>
        <fullName evidence="10">Guanine nucleotide-exchange factor SEC12</fullName>
    </recommendedName>
</protein>
<evidence type="ECO:0000256" key="9">
    <source>
        <dbReference type="ARBA" id="ARBA00023136"/>
    </source>
</evidence>
<evidence type="ECO:0000256" key="3">
    <source>
        <dbReference type="ARBA" id="ARBA00022692"/>
    </source>
</evidence>
<dbReference type="GO" id="GO:0005085">
    <property type="term" value="F:guanyl-nucleotide exchange factor activity"/>
    <property type="evidence" value="ECO:0007669"/>
    <property type="project" value="InterPro"/>
</dbReference>
<feature type="compositionally biased region" description="Basic and acidic residues" evidence="11">
    <location>
        <begin position="585"/>
        <end position="594"/>
    </location>
</feature>
<evidence type="ECO:0000256" key="1">
    <source>
        <dbReference type="ARBA" id="ARBA00022448"/>
    </source>
</evidence>
<dbReference type="PANTHER" id="PTHR23284">
    <property type="entry name" value="PROLACTIN REGULATORY ELEMENT BINDING PROTEIN"/>
    <property type="match status" value="1"/>
</dbReference>
<evidence type="ECO:0000313" key="14">
    <source>
        <dbReference type="Proteomes" id="UP000749293"/>
    </source>
</evidence>
<dbReference type="GO" id="GO:0003400">
    <property type="term" value="P:regulation of COPII vesicle coating"/>
    <property type="evidence" value="ECO:0007669"/>
    <property type="project" value="UniProtKB-UniRule"/>
</dbReference>
<evidence type="ECO:0000313" key="12">
    <source>
        <dbReference type="EMBL" id="KAF4119241.1"/>
    </source>
</evidence>
<evidence type="ECO:0000256" key="4">
    <source>
        <dbReference type="ARBA" id="ARBA00022737"/>
    </source>
</evidence>
<dbReference type="GO" id="GO:0015031">
    <property type="term" value="P:protein transport"/>
    <property type="evidence" value="ECO:0007669"/>
    <property type="project" value="UniProtKB-KW"/>
</dbReference>
<name>A0A9P4YP55_9HYPO</name>
<evidence type="ECO:0000256" key="2">
    <source>
        <dbReference type="ARBA" id="ARBA00022574"/>
    </source>
</evidence>
<keyword evidence="3" id="KW-0812">Transmembrane</keyword>
<evidence type="ECO:0000256" key="8">
    <source>
        <dbReference type="ARBA" id="ARBA00022989"/>
    </source>
</evidence>
<dbReference type="GO" id="GO:0006888">
    <property type="term" value="P:endoplasmic reticulum to Golgi vesicle-mediated transport"/>
    <property type="evidence" value="ECO:0007669"/>
    <property type="project" value="UniProtKB-UniRule"/>
</dbReference>
<keyword evidence="8" id="KW-1133">Transmembrane helix</keyword>
<dbReference type="EMBL" id="JAANYQ010000036">
    <property type="protein sequence ID" value="KAF4119242.1"/>
    <property type="molecule type" value="Genomic_DNA"/>
</dbReference>
<evidence type="ECO:0000256" key="11">
    <source>
        <dbReference type="SAM" id="MobiDB-lite"/>
    </source>
</evidence>
<dbReference type="GeneID" id="55971706"/>
<reference evidence="13" key="1">
    <citation type="submission" date="2020-03" db="EMBL/GenBank/DDBJ databases">
        <title>Site-based positive gene gene selection in Geosmithia morbida across the United States reveals a broad range of putative effectors and factors for local host and environmental adapation.</title>
        <authorList>
            <person name="Onufrak A."/>
            <person name="Murdoch R.W."/>
            <person name="Gazis R."/>
            <person name="Huff M."/>
            <person name="Staton M."/>
            <person name="Klingeman W."/>
            <person name="Hadziabdic D."/>
        </authorList>
    </citation>
    <scope>NUCLEOTIDE SEQUENCE</scope>
    <source>
        <strain evidence="13">1262</strain>
    </source>
</reference>
<dbReference type="OrthoDB" id="16538at2759"/>
<dbReference type="AlphaFoldDB" id="A0A9P4YP55"/>